<keyword evidence="2" id="KW-1185">Reference proteome</keyword>
<organism evidence="1 2">
    <name type="scientific">Fusarium decemcellulare</name>
    <dbReference type="NCBI Taxonomy" id="57161"/>
    <lineage>
        <taxon>Eukaryota</taxon>
        <taxon>Fungi</taxon>
        <taxon>Dikarya</taxon>
        <taxon>Ascomycota</taxon>
        <taxon>Pezizomycotina</taxon>
        <taxon>Sordariomycetes</taxon>
        <taxon>Hypocreomycetidae</taxon>
        <taxon>Hypocreales</taxon>
        <taxon>Nectriaceae</taxon>
        <taxon>Fusarium</taxon>
        <taxon>Fusarium decemcellulare species complex</taxon>
    </lineage>
</organism>
<dbReference type="Proteomes" id="UP001148629">
    <property type="component" value="Unassembled WGS sequence"/>
</dbReference>
<name>A0ACC1RWF8_9HYPO</name>
<comment type="caution">
    <text evidence="1">The sequence shown here is derived from an EMBL/GenBank/DDBJ whole genome shotgun (WGS) entry which is preliminary data.</text>
</comment>
<evidence type="ECO:0000313" key="2">
    <source>
        <dbReference type="Proteomes" id="UP001148629"/>
    </source>
</evidence>
<reference evidence="1" key="1">
    <citation type="submission" date="2022-08" db="EMBL/GenBank/DDBJ databases">
        <title>Genome Sequence of Fusarium decemcellulare.</title>
        <authorList>
            <person name="Buettner E."/>
        </authorList>
    </citation>
    <scope>NUCLEOTIDE SEQUENCE</scope>
    <source>
        <strain evidence="1">Babe19</strain>
    </source>
</reference>
<protein>
    <submittedName>
        <fullName evidence="1">Uncharacterized protein</fullName>
    </submittedName>
</protein>
<gene>
    <name evidence="1" type="ORF">NM208_g10839</name>
</gene>
<evidence type="ECO:0000313" key="1">
    <source>
        <dbReference type="EMBL" id="KAJ3527162.1"/>
    </source>
</evidence>
<sequence length="256" mass="27985">MATPSAQLVPISAKDLHATYHSAERYLELKAEGEIPAQYFGVAIHRETWLGGLRFSLNGEFDLLPAGTKPPPPQKLDTTLKVWINLPMLHFNNKSVIFDTAGGDYEVKIKYTDLPIPLEPGPVISGSNGTAASSGGQANDNQANGNNVIGDVLPPIKLWMPAGGRHSITARIPPVEGPLDRPTVNITFKKEFVKIVDASIREDLITWEIEWAKNPTGEGQSPQSVDVITVVQDTRFGGITKTVRIVQPYSVYFFVL</sequence>
<proteinExistence type="predicted"/>
<dbReference type="EMBL" id="JANRMS010001603">
    <property type="protein sequence ID" value="KAJ3527162.1"/>
    <property type="molecule type" value="Genomic_DNA"/>
</dbReference>
<accession>A0ACC1RWF8</accession>